<dbReference type="EMBL" id="CAUEEQ010078057">
    <property type="protein sequence ID" value="CAJ0967113.1"/>
    <property type="molecule type" value="Genomic_DNA"/>
</dbReference>
<gene>
    <name evidence="3" type="ORF">RIMI_LOCUS21963508</name>
</gene>
<feature type="domain" description="GPCR family 3 nine cysteines" evidence="2">
    <location>
        <begin position="216"/>
        <end position="258"/>
    </location>
</feature>
<organism evidence="3 4">
    <name type="scientific">Ranitomeya imitator</name>
    <name type="common">mimic poison frog</name>
    <dbReference type="NCBI Taxonomy" id="111125"/>
    <lineage>
        <taxon>Eukaryota</taxon>
        <taxon>Metazoa</taxon>
        <taxon>Chordata</taxon>
        <taxon>Craniata</taxon>
        <taxon>Vertebrata</taxon>
        <taxon>Euteleostomi</taxon>
        <taxon>Amphibia</taxon>
        <taxon>Batrachia</taxon>
        <taxon>Anura</taxon>
        <taxon>Neobatrachia</taxon>
        <taxon>Hyloidea</taxon>
        <taxon>Dendrobatidae</taxon>
        <taxon>Dendrobatinae</taxon>
        <taxon>Ranitomeya</taxon>
    </lineage>
</organism>
<keyword evidence="4" id="KW-1185">Reference proteome</keyword>
<evidence type="ECO:0000259" key="2">
    <source>
        <dbReference type="Pfam" id="PF07562"/>
    </source>
</evidence>
<dbReference type="InterPro" id="IPR011500">
    <property type="entry name" value="GPCR_3_9-Cys_dom"/>
</dbReference>
<evidence type="ECO:0000313" key="4">
    <source>
        <dbReference type="Proteomes" id="UP001176940"/>
    </source>
</evidence>
<proteinExistence type="predicted"/>
<feature type="signal peptide" evidence="1">
    <location>
        <begin position="1"/>
        <end position="22"/>
    </location>
</feature>
<dbReference type="InterPro" id="IPR000068">
    <property type="entry name" value="GPCR_3_Ca_sens_rcpt-rel"/>
</dbReference>
<feature type="chain" id="PRO_5046573200" description="GPCR family 3 nine cysteines domain-containing protein" evidence="1">
    <location>
        <begin position="23"/>
        <end position="289"/>
    </location>
</feature>
<comment type="caution">
    <text evidence="3">The sequence shown here is derived from an EMBL/GenBank/DDBJ whole genome shotgun (WGS) entry which is preliminary data.</text>
</comment>
<evidence type="ECO:0000256" key="1">
    <source>
        <dbReference type="SAM" id="SignalP"/>
    </source>
</evidence>
<keyword evidence="1" id="KW-0732">Signal</keyword>
<protein>
    <recommendedName>
        <fullName evidence="2">GPCR family 3 nine cysteines domain-containing protein</fullName>
    </recommendedName>
</protein>
<name>A0ABN9MK05_9NEOB</name>
<evidence type="ECO:0000313" key="3">
    <source>
        <dbReference type="EMBL" id="CAJ0967113.1"/>
    </source>
</evidence>
<dbReference type="Proteomes" id="UP001176940">
    <property type="component" value="Unassembled WGS sequence"/>
</dbReference>
<sequence>MSQERYLLGMLLLSGSLSLASNDYIVPGLRQFLDKIHPSTSTTPKWTKMMWETVFNCQFLPENQTVSLGNPVKVCTGLERIEDIKNNAIYTSSLKMTYVMFVAVHVLVKALDDLKTCKIGEGPFSKRTCANIWHFKPWQLLYYMRRVKVNINLKNEKYFDENGDPPGLYAVANWNLEANGTLAQVKIGIYNNTAPPPEDLTMNRSVIVWNLGSQQIPLSRCSNSCTIGFRKAAMQGKQSCCYACVPCLHGEFSNKTGDVPHLGNCISSSKKKNVSMNSNYLFLVLKYMK</sequence>
<dbReference type="PANTHER" id="PTHR24061">
    <property type="entry name" value="CALCIUM-SENSING RECEPTOR-RELATED"/>
    <property type="match status" value="1"/>
</dbReference>
<dbReference type="Gene3D" id="2.10.50.30">
    <property type="entry name" value="GPCR, family 3, nine cysteines domain"/>
    <property type="match status" value="1"/>
</dbReference>
<reference evidence="3" key="1">
    <citation type="submission" date="2023-07" db="EMBL/GenBank/DDBJ databases">
        <authorList>
            <person name="Stuckert A."/>
        </authorList>
    </citation>
    <scope>NUCLEOTIDE SEQUENCE</scope>
</reference>
<dbReference type="Pfam" id="PF07562">
    <property type="entry name" value="NCD3G"/>
    <property type="match status" value="1"/>
</dbReference>
<dbReference type="InterPro" id="IPR038550">
    <property type="entry name" value="GPCR_3_9-Cys_sf"/>
</dbReference>
<dbReference type="InterPro" id="IPR028082">
    <property type="entry name" value="Peripla_BP_I"/>
</dbReference>
<dbReference type="SUPFAM" id="SSF53822">
    <property type="entry name" value="Periplasmic binding protein-like I"/>
    <property type="match status" value="1"/>
</dbReference>
<accession>A0ABN9MK05</accession>
<dbReference type="Gene3D" id="3.40.50.2300">
    <property type="match status" value="1"/>
</dbReference>
<dbReference type="PANTHER" id="PTHR24061:SF0">
    <property type="entry name" value="C-FAMILY ODORANT RECEPTOR OLFCT1"/>
    <property type="match status" value="1"/>
</dbReference>